<name>A0A0F9KKQ3_9ZZZZ</name>
<feature type="non-terminal residue" evidence="1">
    <location>
        <position position="58"/>
    </location>
</feature>
<accession>A0A0F9KKQ3</accession>
<dbReference type="AlphaFoldDB" id="A0A0F9KKQ3"/>
<dbReference type="EMBL" id="LAZR01007849">
    <property type="protein sequence ID" value="KKM82533.1"/>
    <property type="molecule type" value="Genomic_DNA"/>
</dbReference>
<gene>
    <name evidence="1" type="ORF">LCGC14_1318660</name>
</gene>
<evidence type="ECO:0000313" key="1">
    <source>
        <dbReference type="EMBL" id="KKM82533.1"/>
    </source>
</evidence>
<protein>
    <submittedName>
        <fullName evidence="1">Uncharacterized protein</fullName>
    </submittedName>
</protein>
<reference evidence="1" key="1">
    <citation type="journal article" date="2015" name="Nature">
        <title>Complex archaea that bridge the gap between prokaryotes and eukaryotes.</title>
        <authorList>
            <person name="Spang A."/>
            <person name="Saw J.H."/>
            <person name="Jorgensen S.L."/>
            <person name="Zaremba-Niedzwiedzka K."/>
            <person name="Martijn J."/>
            <person name="Lind A.E."/>
            <person name="van Eijk R."/>
            <person name="Schleper C."/>
            <person name="Guy L."/>
            <person name="Ettema T.J."/>
        </authorList>
    </citation>
    <scope>NUCLEOTIDE SEQUENCE</scope>
</reference>
<organism evidence="1">
    <name type="scientific">marine sediment metagenome</name>
    <dbReference type="NCBI Taxonomy" id="412755"/>
    <lineage>
        <taxon>unclassified sequences</taxon>
        <taxon>metagenomes</taxon>
        <taxon>ecological metagenomes</taxon>
    </lineage>
</organism>
<comment type="caution">
    <text evidence="1">The sequence shown here is derived from an EMBL/GenBank/DDBJ whole genome shotgun (WGS) entry which is preliminary data.</text>
</comment>
<proteinExistence type="predicted"/>
<sequence length="58" mass="6943">MQPPDRIIKEGLEKINETPTTRSILNTVYETDRSILNEIYKIDKDELKRLSKEFEDFK</sequence>